<dbReference type="EMBL" id="WUML01000002">
    <property type="protein sequence ID" value="MXN99171.1"/>
    <property type="molecule type" value="Genomic_DNA"/>
</dbReference>
<gene>
    <name evidence="5" type="ORF">GR156_02550</name>
</gene>
<evidence type="ECO:0000313" key="5">
    <source>
        <dbReference type="EMBL" id="MXN99171.1"/>
    </source>
</evidence>
<dbReference type="OrthoDB" id="9795421at2"/>
<comment type="caution">
    <text evidence="5">The sequence shown here is derived from an EMBL/GenBank/DDBJ whole genome shotgun (WGS) entry which is preliminary data.</text>
</comment>
<evidence type="ECO:0000313" key="6">
    <source>
        <dbReference type="Proteomes" id="UP000440304"/>
    </source>
</evidence>
<dbReference type="InterPro" id="IPR018392">
    <property type="entry name" value="LysM"/>
</dbReference>
<keyword evidence="3" id="KW-0732">Signal</keyword>
<organism evidence="5 6">
    <name type="scientific">Shinella zoogloeoides</name>
    <name type="common">Crabtreella saccharophila</name>
    <dbReference type="NCBI Taxonomy" id="352475"/>
    <lineage>
        <taxon>Bacteria</taxon>
        <taxon>Pseudomonadati</taxon>
        <taxon>Pseudomonadota</taxon>
        <taxon>Alphaproteobacteria</taxon>
        <taxon>Hyphomicrobiales</taxon>
        <taxon>Rhizobiaceae</taxon>
        <taxon>Shinella</taxon>
    </lineage>
</organism>
<dbReference type="PROSITE" id="PS51782">
    <property type="entry name" value="LYSM"/>
    <property type="match status" value="2"/>
</dbReference>
<dbReference type="InterPro" id="IPR011055">
    <property type="entry name" value="Dup_hybrid_motif"/>
</dbReference>
<dbReference type="InterPro" id="IPR016047">
    <property type="entry name" value="M23ase_b-sheet_dom"/>
</dbReference>
<dbReference type="PANTHER" id="PTHR21666:SF263">
    <property type="entry name" value="MUREIN HYDROLASE ACTIVATOR NLPD"/>
    <property type="match status" value="1"/>
</dbReference>
<feature type="domain" description="LysM" evidence="4">
    <location>
        <begin position="184"/>
        <end position="228"/>
    </location>
</feature>
<evidence type="ECO:0000259" key="4">
    <source>
        <dbReference type="PROSITE" id="PS51782"/>
    </source>
</evidence>
<dbReference type="GO" id="GO:0004222">
    <property type="term" value="F:metalloendopeptidase activity"/>
    <property type="evidence" value="ECO:0007669"/>
    <property type="project" value="TreeGrafter"/>
</dbReference>
<dbReference type="SMART" id="SM00257">
    <property type="entry name" value="LysM"/>
    <property type="match status" value="2"/>
</dbReference>
<accession>A0A6N8T7C9</accession>
<feature type="signal peptide" evidence="3">
    <location>
        <begin position="1"/>
        <end position="18"/>
    </location>
</feature>
<dbReference type="InterPro" id="IPR050570">
    <property type="entry name" value="Cell_wall_metabolism_enzyme"/>
</dbReference>
<feature type="compositionally biased region" description="Polar residues" evidence="2">
    <location>
        <begin position="77"/>
        <end position="92"/>
    </location>
</feature>
<feature type="region of interest" description="Disordered" evidence="2">
    <location>
        <begin position="39"/>
        <end position="106"/>
    </location>
</feature>
<dbReference type="PROSITE" id="PS51257">
    <property type="entry name" value="PROKAR_LIPOPROTEIN"/>
    <property type="match status" value="1"/>
</dbReference>
<name>A0A6N8T7C9_SHIZO</name>
<feature type="domain" description="LysM" evidence="4">
    <location>
        <begin position="296"/>
        <end position="339"/>
    </location>
</feature>
<dbReference type="SUPFAM" id="SSF51261">
    <property type="entry name" value="Duplicated hybrid motif"/>
    <property type="match status" value="1"/>
</dbReference>
<comment type="similarity">
    <text evidence="1">Belongs to the E.coli NlpD/Haemophilus LppB family.</text>
</comment>
<dbReference type="RefSeq" id="WP_160784617.1">
    <property type="nucleotide sequence ID" value="NZ_CP086610.1"/>
</dbReference>
<dbReference type="Pfam" id="PF01551">
    <property type="entry name" value="Peptidase_M23"/>
    <property type="match status" value="1"/>
</dbReference>
<dbReference type="Gene3D" id="2.70.70.10">
    <property type="entry name" value="Glucose Permease (Domain IIA)"/>
    <property type="match status" value="1"/>
</dbReference>
<evidence type="ECO:0000256" key="2">
    <source>
        <dbReference type="SAM" id="MobiDB-lite"/>
    </source>
</evidence>
<evidence type="ECO:0000256" key="3">
    <source>
        <dbReference type="SAM" id="SignalP"/>
    </source>
</evidence>
<dbReference type="InterPro" id="IPR036779">
    <property type="entry name" value="LysM_dom_sf"/>
</dbReference>
<feature type="chain" id="PRO_5027049901" evidence="3">
    <location>
        <begin position="19"/>
        <end position="527"/>
    </location>
</feature>
<dbReference type="CDD" id="cd00118">
    <property type="entry name" value="LysM"/>
    <property type="match status" value="2"/>
</dbReference>
<proteinExistence type="inferred from homology"/>
<dbReference type="Proteomes" id="UP000440304">
    <property type="component" value="Unassembled WGS sequence"/>
</dbReference>
<reference evidence="5 6" key="1">
    <citation type="submission" date="2019-12" db="EMBL/GenBank/DDBJ databases">
        <title>Shinella granuli gen. nov., sp. nov., and proposal of the reclassification of Zoogloea ramigera ATCC 19623 as Shinella zoogloeoides sp. nov.</title>
        <authorList>
            <person name="Gao J."/>
        </authorList>
    </citation>
    <scope>NUCLEOTIDE SEQUENCE [LARGE SCALE GENOMIC DNA]</scope>
    <source>
        <strain evidence="5 6">DSM 287</strain>
    </source>
</reference>
<dbReference type="Pfam" id="PF01476">
    <property type="entry name" value="LysM"/>
    <property type="match status" value="2"/>
</dbReference>
<dbReference type="SUPFAM" id="SSF54106">
    <property type="entry name" value="LysM domain"/>
    <property type="match status" value="2"/>
</dbReference>
<feature type="compositionally biased region" description="Polar residues" evidence="2">
    <location>
        <begin position="40"/>
        <end position="54"/>
    </location>
</feature>
<dbReference type="PANTHER" id="PTHR21666">
    <property type="entry name" value="PEPTIDASE-RELATED"/>
    <property type="match status" value="1"/>
</dbReference>
<dbReference type="CDD" id="cd12797">
    <property type="entry name" value="M23_peptidase"/>
    <property type="match status" value="1"/>
</dbReference>
<sequence length="527" mass="54858">MRKSVSPSFGRTATRLMAAALLASVATGCSSDVSRFGGLFSSSGQDNMTTSSVPRRTLFGGGGGNPVPRGDVGNGGQQYASGNQMGTRNEALNQPFPDQGNVSYDPINTATTAGSGTRFATTPMSVQRGELADPTADARRSAERQAAMAQELPQRKAKALAEDVDTLKTATVKSKAGWSANNGPVVMLRQGESVKTLANRYGVPEKEILAANGLKRSSDAEPGQRIVIPTFSTTASAAKASTDHTLKVDNKLPTPERNGEQNVAILPGTTTRDKVKSESGQTNSNVADAGEGNGKGGYEVKPGDSLAKIARSNGVSVAALKKANGIDTASIRIGQKLVIPAGGAAVETPTDKTQTASIPVAKEKKIETAEKKPEAYKAPVKTVSVTEATEKSDVTDEAPESTGIGKYRWPVRGAVIAGYGANVEGNRNDGIDISVPEGTPIKAAENGVVIYAGSSLKELGNAVLVRHDDGTVTVYGHAGDLNVQRGQKIQRGQTVATSGMSGNATRPKVHFEVRKNATPVNPMTFLE</sequence>
<dbReference type="AlphaFoldDB" id="A0A6N8T7C9"/>
<dbReference type="Gene3D" id="3.10.350.10">
    <property type="entry name" value="LysM domain"/>
    <property type="match status" value="2"/>
</dbReference>
<feature type="region of interest" description="Disordered" evidence="2">
    <location>
        <begin position="249"/>
        <end position="298"/>
    </location>
</feature>
<protein>
    <submittedName>
        <fullName evidence="5">Peptidoglycan DD-metalloendopeptidase family protein</fullName>
    </submittedName>
</protein>
<evidence type="ECO:0000256" key="1">
    <source>
        <dbReference type="ARBA" id="ARBA00038420"/>
    </source>
</evidence>